<dbReference type="PANTHER" id="PTHR45779">
    <property type="entry name" value="PEPTIDYLPROLYL ISOMERASE"/>
    <property type="match status" value="1"/>
</dbReference>
<dbReference type="EC" id="5.2.1.8" evidence="5"/>
<dbReference type="PROSITE" id="PS50059">
    <property type="entry name" value="FKBP_PPIASE"/>
    <property type="match status" value="1"/>
</dbReference>
<dbReference type="RefSeq" id="WP_068215646.1">
    <property type="nucleotide sequence ID" value="NZ_CP139724.1"/>
</dbReference>
<evidence type="ECO:0000313" key="8">
    <source>
        <dbReference type="Proteomes" id="UP000075606"/>
    </source>
</evidence>
<dbReference type="InterPro" id="IPR046357">
    <property type="entry name" value="PPIase_dom_sf"/>
</dbReference>
<dbReference type="InterPro" id="IPR001179">
    <property type="entry name" value="PPIase_FKBP_dom"/>
</dbReference>
<dbReference type="Pfam" id="PF00254">
    <property type="entry name" value="FKBP_C"/>
    <property type="match status" value="1"/>
</dbReference>
<organism evidence="7 8">
    <name type="scientific">Roseivirga spongicola</name>
    <dbReference type="NCBI Taxonomy" id="333140"/>
    <lineage>
        <taxon>Bacteria</taxon>
        <taxon>Pseudomonadati</taxon>
        <taxon>Bacteroidota</taxon>
        <taxon>Cytophagia</taxon>
        <taxon>Cytophagales</taxon>
        <taxon>Roseivirgaceae</taxon>
        <taxon>Roseivirga</taxon>
    </lineage>
</organism>
<evidence type="ECO:0000313" key="7">
    <source>
        <dbReference type="EMBL" id="KYG77377.1"/>
    </source>
</evidence>
<evidence type="ECO:0000259" key="6">
    <source>
        <dbReference type="PROSITE" id="PS50059"/>
    </source>
</evidence>
<dbReference type="InterPro" id="IPR044609">
    <property type="entry name" value="FKBP2/11"/>
</dbReference>
<dbReference type="EMBL" id="LRPC01000001">
    <property type="protein sequence ID" value="KYG77377.1"/>
    <property type="molecule type" value="Genomic_DNA"/>
</dbReference>
<evidence type="ECO:0000256" key="4">
    <source>
        <dbReference type="PROSITE-ProRule" id="PRU00277"/>
    </source>
</evidence>
<evidence type="ECO:0000256" key="5">
    <source>
        <dbReference type="RuleBase" id="RU003915"/>
    </source>
</evidence>
<sequence>MNKIKFLLVIVLAAFMACDSEEVFDEQEQLAIDRQLITEYLADNNITAEQIGETGIYYAISQSGTGDNAEFASSVYADYRGYLLDGTEFDSGTIDFVVGAGSVIQGWELGFQELNKGASATLFIPSKYGYGSSRQGTTIPANSVLLFDVTVVDIR</sequence>
<comment type="similarity">
    <text evidence="5">Belongs to the FKBP-type PPIase family.</text>
</comment>
<dbReference type="SUPFAM" id="SSF54534">
    <property type="entry name" value="FKBP-like"/>
    <property type="match status" value="1"/>
</dbReference>
<feature type="domain" description="PPIase FKBP-type" evidence="6">
    <location>
        <begin position="72"/>
        <end position="155"/>
    </location>
</feature>
<name>A0A150XF82_9BACT</name>
<accession>A0A150XF82</accession>
<dbReference type="OrthoDB" id="9814548at2"/>
<keyword evidence="2 4" id="KW-0697">Rotamase</keyword>
<dbReference type="PANTHER" id="PTHR45779:SF7">
    <property type="entry name" value="PEPTIDYLPROLYL ISOMERASE"/>
    <property type="match status" value="1"/>
</dbReference>
<protein>
    <recommendedName>
        <fullName evidence="5">Peptidyl-prolyl cis-trans isomerase</fullName>
        <ecNumber evidence="5">5.2.1.8</ecNumber>
    </recommendedName>
</protein>
<keyword evidence="3 4" id="KW-0413">Isomerase</keyword>
<dbReference type="Proteomes" id="UP000075606">
    <property type="component" value="Unassembled WGS sequence"/>
</dbReference>
<evidence type="ECO:0000256" key="3">
    <source>
        <dbReference type="ARBA" id="ARBA00023235"/>
    </source>
</evidence>
<proteinExistence type="inferred from homology"/>
<comment type="catalytic activity">
    <reaction evidence="1 4 5">
        <text>[protein]-peptidylproline (omega=180) = [protein]-peptidylproline (omega=0)</text>
        <dbReference type="Rhea" id="RHEA:16237"/>
        <dbReference type="Rhea" id="RHEA-COMP:10747"/>
        <dbReference type="Rhea" id="RHEA-COMP:10748"/>
        <dbReference type="ChEBI" id="CHEBI:83833"/>
        <dbReference type="ChEBI" id="CHEBI:83834"/>
        <dbReference type="EC" id="5.2.1.8"/>
    </reaction>
</comment>
<dbReference type="GO" id="GO:0003755">
    <property type="term" value="F:peptidyl-prolyl cis-trans isomerase activity"/>
    <property type="evidence" value="ECO:0007669"/>
    <property type="project" value="UniProtKB-UniRule"/>
</dbReference>
<gene>
    <name evidence="7" type="ORF">AWW68_01000</name>
</gene>
<dbReference type="AlphaFoldDB" id="A0A150XF82"/>
<dbReference type="STRING" id="333140.AWW68_01000"/>
<comment type="caution">
    <text evidence="7">The sequence shown here is derived from an EMBL/GenBank/DDBJ whole genome shotgun (WGS) entry which is preliminary data.</text>
</comment>
<evidence type="ECO:0000256" key="2">
    <source>
        <dbReference type="ARBA" id="ARBA00023110"/>
    </source>
</evidence>
<dbReference type="Gene3D" id="3.10.50.40">
    <property type="match status" value="1"/>
</dbReference>
<dbReference type="PROSITE" id="PS51257">
    <property type="entry name" value="PROKAR_LIPOPROTEIN"/>
    <property type="match status" value="1"/>
</dbReference>
<evidence type="ECO:0000256" key="1">
    <source>
        <dbReference type="ARBA" id="ARBA00000971"/>
    </source>
</evidence>
<reference evidence="7 8" key="1">
    <citation type="submission" date="2016-01" db="EMBL/GenBank/DDBJ databases">
        <title>Genome sequencing of Roseivirga spongicola UST030701-084.</title>
        <authorList>
            <person name="Selvaratnam C."/>
            <person name="Thevarajoo S."/>
            <person name="Goh K.M."/>
            <person name="Ee R."/>
            <person name="Chan K.-G."/>
            <person name="Chong C.S."/>
        </authorList>
    </citation>
    <scope>NUCLEOTIDE SEQUENCE [LARGE SCALE GENOMIC DNA]</scope>
    <source>
        <strain evidence="7 8">UST030701-084</strain>
    </source>
</reference>
<keyword evidence="8" id="KW-1185">Reference proteome</keyword>